<gene>
    <name evidence="7" type="ORF">AB675_6788</name>
</gene>
<evidence type="ECO:0000256" key="1">
    <source>
        <dbReference type="ARBA" id="ARBA00001971"/>
    </source>
</evidence>
<dbReference type="STRING" id="1664694.A0A0N0NQ46"/>
<dbReference type="GO" id="GO:0020037">
    <property type="term" value="F:heme binding"/>
    <property type="evidence" value="ECO:0007669"/>
    <property type="project" value="InterPro"/>
</dbReference>
<name>A0A0N0NQ46_9EURO</name>
<dbReference type="RefSeq" id="XP_018003242.1">
    <property type="nucleotide sequence ID" value="XM_018147104.1"/>
</dbReference>
<reference evidence="7 8" key="1">
    <citation type="submission" date="2015-06" db="EMBL/GenBank/DDBJ databases">
        <title>Draft genome of the ant-associated black yeast Phialophora attae CBS 131958.</title>
        <authorList>
            <person name="Moreno L.F."/>
            <person name="Stielow B.J."/>
            <person name="de Hoog S."/>
            <person name="Vicente V.A."/>
            <person name="Weiss V.A."/>
            <person name="de Vries M."/>
            <person name="Cruz L.M."/>
            <person name="Souza E.M."/>
        </authorList>
    </citation>
    <scope>NUCLEOTIDE SEQUENCE [LARGE SCALE GENOMIC DNA]</scope>
    <source>
        <strain evidence="7 8">CBS 131958</strain>
    </source>
</reference>
<evidence type="ECO:0000313" key="8">
    <source>
        <dbReference type="Proteomes" id="UP000038010"/>
    </source>
</evidence>
<dbReference type="InterPro" id="IPR001128">
    <property type="entry name" value="Cyt_P450"/>
</dbReference>
<keyword evidence="4 5" id="KW-0408">Iron</keyword>
<dbReference type="PROSITE" id="PS00086">
    <property type="entry name" value="CYTOCHROME_P450"/>
    <property type="match status" value="1"/>
</dbReference>
<dbReference type="Gene3D" id="1.10.630.10">
    <property type="entry name" value="Cytochrome P450"/>
    <property type="match status" value="1"/>
</dbReference>
<dbReference type="GeneID" id="28738984"/>
<organism evidence="7 8">
    <name type="scientific">Cyphellophora attinorum</name>
    <dbReference type="NCBI Taxonomy" id="1664694"/>
    <lineage>
        <taxon>Eukaryota</taxon>
        <taxon>Fungi</taxon>
        <taxon>Dikarya</taxon>
        <taxon>Ascomycota</taxon>
        <taxon>Pezizomycotina</taxon>
        <taxon>Eurotiomycetes</taxon>
        <taxon>Chaetothyriomycetidae</taxon>
        <taxon>Chaetothyriales</taxon>
        <taxon>Cyphellophoraceae</taxon>
        <taxon>Cyphellophora</taxon>
    </lineage>
</organism>
<comment type="caution">
    <text evidence="7">The sequence shown here is derived from an EMBL/GenBank/DDBJ whole genome shotgun (WGS) entry which is preliminary data.</text>
</comment>
<keyword evidence="8" id="KW-1185">Reference proteome</keyword>
<proteinExistence type="inferred from homology"/>
<dbReference type="InterPro" id="IPR050121">
    <property type="entry name" value="Cytochrome_P450_monoxygenase"/>
</dbReference>
<accession>A0A0N0NQ46</accession>
<dbReference type="InterPro" id="IPR036396">
    <property type="entry name" value="Cyt_P450_sf"/>
</dbReference>
<dbReference type="InterPro" id="IPR002401">
    <property type="entry name" value="Cyt_P450_E_grp-I"/>
</dbReference>
<keyword evidence="7" id="KW-0489">Methyltransferase</keyword>
<keyword evidence="5 6" id="KW-0349">Heme</keyword>
<keyword evidence="2 5" id="KW-0479">Metal-binding</keyword>
<keyword evidence="6" id="KW-0503">Monooxygenase</keyword>
<dbReference type="OrthoDB" id="3934656at2759"/>
<evidence type="ECO:0000256" key="4">
    <source>
        <dbReference type="ARBA" id="ARBA00023004"/>
    </source>
</evidence>
<dbReference type="EMBL" id="LFJN01000005">
    <property type="protein sequence ID" value="KPI43279.1"/>
    <property type="molecule type" value="Genomic_DNA"/>
</dbReference>
<dbReference type="Proteomes" id="UP000038010">
    <property type="component" value="Unassembled WGS sequence"/>
</dbReference>
<comment type="cofactor">
    <cofactor evidence="1 5">
        <name>heme</name>
        <dbReference type="ChEBI" id="CHEBI:30413"/>
    </cofactor>
</comment>
<sequence>MDEFALSGQTIDLAHWLNCYAFDVIGNITYSRRFGFLDEGEDIGGIMAALKKIGRYGSLVGIYNKLHPWLYALNEKIPGSGAAGRTYLMTFTRARIAERMEARRKTSYKAPVESMDEESDVPRDFLDKLADRNQQDPSKITPYDIFATGMSNIIAGADTTAISLASTMYHLITTPRVLLKLREEVAQHRGETGRLSFKQTQDMPYLQLVIKEALRMHPAVGLPLWRVVPAGGAEVAGQFFPAGTRVGVNSWVTQYDAEVYGPDVYEFKPERWEEKDTEKLQRMEANWIPFGLGSRTCLGRHISFLEMSKLIPGVVANFNYTMTMPKEQWKGNNFWFVKPEKLSVQVSKIKSV</sequence>
<dbReference type="AlphaFoldDB" id="A0A0N0NQ46"/>
<dbReference type="GO" id="GO:0008168">
    <property type="term" value="F:methyltransferase activity"/>
    <property type="evidence" value="ECO:0007669"/>
    <property type="project" value="UniProtKB-KW"/>
</dbReference>
<keyword evidence="7" id="KW-0808">Transferase</keyword>
<dbReference type="GO" id="GO:0005506">
    <property type="term" value="F:iron ion binding"/>
    <property type="evidence" value="ECO:0007669"/>
    <property type="project" value="InterPro"/>
</dbReference>
<dbReference type="GO" id="GO:0004497">
    <property type="term" value="F:monooxygenase activity"/>
    <property type="evidence" value="ECO:0007669"/>
    <property type="project" value="UniProtKB-KW"/>
</dbReference>
<dbReference type="CDD" id="cd11060">
    <property type="entry name" value="CYP57A1-like"/>
    <property type="match status" value="1"/>
</dbReference>
<dbReference type="GO" id="GO:0016705">
    <property type="term" value="F:oxidoreductase activity, acting on paired donors, with incorporation or reduction of molecular oxygen"/>
    <property type="evidence" value="ECO:0007669"/>
    <property type="project" value="InterPro"/>
</dbReference>
<dbReference type="SUPFAM" id="SSF48264">
    <property type="entry name" value="Cytochrome P450"/>
    <property type="match status" value="1"/>
</dbReference>
<keyword evidence="3 6" id="KW-0560">Oxidoreductase</keyword>
<evidence type="ECO:0000256" key="5">
    <source>
        <dbReference type="PIRSR" id="PIRSR602401-1"/>
    </source>
</evidence>
<dbReference type="PANTHER" id="PTHR24305">
    <property type="entry name" value="CYTOCHROME P450"/>
    <property type="match status" value="1"/>
</dbReference>
<dbReference type="PRINTS" id="PR00385">
    <property type="entry name" value="P450"/>
</dbReference>
<dbReference type="GO" id="GO:0032259">
    <property type="term" value="P:methylation"/>
    <property type="evidence" value="ECO:0007669"/>
    <property type="project" value="UniProtKB-KW"/>
</dbReference>
<dbReference type="PRINTS" id="PR00463">
    <property type="entry name" value="EP450I"/>
</dbReference>
<comment type="similarity">
    <text evidence="6">Belongs to the cytochrome P450 family.</text>
</comment>
<dbReference type="PANTHER" id="PTHR24305:SF190">
    <property type="entry name" value="P450, PUTATIVE (EUROFUNG)-RELATED"/>
    <property type="match status" value="1"/>
</dbReference>
<protein>
    <submittedName>
        <fullName evidence="7">Pisatin demethylase</fullName>
    </submittedName>
</protein>
<dbReference type="VEuPathDB" id="FungiDB:AB675_6788"/>
<evidence type="ECO:0000256" key="2">
    <source>
        <dbReference type="ARBA" id="ARBA00022723"/>
    </source>
</evidence>
<dbReference type="Pfam" id="PF00067">
    <property type="entry name" value="p450"/>
    <property type="match status" value="1"/>
</dbReference>
<evidence type="ECO:0000256" key="6">
    <source>
        <dbReference type="RuleBase" id="RU000461"/>
    </source>
</evidence>
<evidence type="ECO:0000313" key="7">
    <source>
        <dbReference type="EMBL" id="KPI43279.1"/>
    </source>
</evidence>
<dbReference type="InterPro" id="IPR017972">
    <property type="entry name" value="Cyt_P450_CS"/>
</dbReference>
<feature type="binding site" description="axial binding residue" evidence="5">
    <location>
        <position position="297"/>
    </location>
    <ligand>
        <name>heme</name>
        <dbReference type="ChEBI" id="CHEBI:30413"/>
    </ligand>
    <ligandPart>
        <name>Fe</name>
        <dbReference type="ChEBI" id="CHEBI:18248"/>
    </ligandPart>
</feature>
<evidence type="ECO:0000256" key="3">
    <source>
        <dbReference type="ARBA" id="ARBA00023002"/>
    </source>
</evidence>